<evidence type="ECO:0000259" key="1">
    <source>
        <dbReference type="PROSITE" id="PS50994"/>
    </source>
</evidence>
<dbReference type="KEGG" id="msw:MSSIT_2595"/>
<dbReference type="AlphaFoldDB" id="A0A0E3P6B0"/>
<dbReference type="InterPro" id="IPR001584">
    <property type="entry name" value="Integrase_cat-core"/>
</dbReference>
<dbReference type="Gene3D" id="3.30.420.10">
    <property type="entry name" value="Ribonuclease H-like superfamily/Ribonuclease H"/>
    <property type="match status" value="1"/>
</dbReference>
<sequence>MNLAKENRKKKHRRKWCRYEREHSMSAAHIDWHENPLLGLQVCAILDDSSRMIIAGGEYVHCNTENTITVIDELVREYGDICPLRELIMDHGSEFGAHRINKDGSWDSDFKRCIEELGIKPILARVRHPQTNGK</sequence>
<accession>A0A0E3P6B0</accession>
<name>A0A0E3P6B0_9EURY</name>
<gene>
    <name evidence="2" type="ORF">MSSIT_2595</name>
</gene>
<dbReference type="EMBL" id="CP009506">
    <property type="protein sequence ID" value="AKB29314.1"/>
    <property type="molecule type" value="Genomic_DNA"/>
</dbReference>
<organism evidence="2 3">
    <name type="scientific">Methanosarcina siciliae T4/M</name>
    <dbReference type="NCBI Taxonomy" id="1434120"/>
    <lineage>
        <taxon>Archaea</taxon>
        <taxon>Methanobacteriati</taxon>
        <taxon>Methanobacteriota</taxon>
        <taxon>Stenosarchaea group</taxon>
        <taxon>Methanomicrobia</taxon>
        <taxon>Methanosarcinales</taxon>
        <taxon>Methanosarcinaceae</taxon>
        <taxon>Methanosarcina</taxon>
    </lineage>
</organism>
<evidence type="ECO:0000313" key="3">
    <source>
        <dbReference type="Proteomes" id="UP000033111"/>
    </source>
</evidence>
<dbReference type="PATRIC" id="fig|1434120.4.peg.3406"/>
<reference evidence="2 3" key="1">
    <citation type="submission" date="2014-07" db="EMBL/GenBank/DDBJ databases">
        <title>Methanogenic archaea and the global carbon cycle.</title>
        <authorList>
            <person name="Henriksen J.R."/>
            <person name="Luke J."/>
            <person name="Reinhart S."/>
            <person name="Benedict M.N."/>
            <person name="Youngblut N.D."/>
            <person name="Metcalf M.E."/>
            <person name="Whitaker R.J."/>
            <person name="Metcalf W.W."/>
        </authorList>
    </citation>
    <scope>NUCLEOTIDE SEQUENCE [LARGE SCALE GENOMIC DNA]</scope>
    <source>
        <strain evidence="2 3">T4/M</strain>
    </source>
</reference>
<proteinExistence type="predicted"/>
<dbReference type="Proteomes" id="UP000033111">
    <property type="component" value="Chromosome"/>
</dbReference>
<protein>
    <submittedName>
        <fullName evidence="2">Mobile element protein</fullName>
    </submittedName>
</protein>
<dbReference type="SUPFAM" id="SSF53098">
    <property type="entry name" value="Ribonuclease H-like"/>
    <property type="match status" value="1"/>
</dbReference>
<dbReference type="InterPro" id="IPR036397">
    <property type="entry name" value="RNaseH_sf"/>
</dbReference>
<dbReference type="GO" id="GO:0003676">
    <property type="term" value="F:nucleic acid binding"/>
    <property type="evidence" value="ECO:0007669"/>
    <property type="project" value="InterPro"/>
</dbReference>
<dbReference type="GO" id="GO:0015074">
    <property type="term" value="P:DNA integration"/>
    <property type="evidence" value="ECO:0007669"/>
    <property type="project" value="InterPro"/>
</dbReference>
<dbReference type="PROSITE" id="PS50994">
    <property type="entry name" value="INTEGRASE"/>
    <property type="match status" value="1"/>
</dbReference>
<feature type="domain" description="Integrase catalytic" evidence="1">
    <location>
        <begin position="18"/>
        <end position="134"/>
    </location>
</feature>
<dbReference type="InterPro" id="IPR012337">
    <property type="entry name" value="RNaseH-like_sf"/>
</dbReference>
<dbReference type="HOGENOM" id="CLU_2165303_0_0_2"/>
<keyword evidence="3" id="KW-1185">Reference proteome</keyword>
<evidence type="ECO:0000313" key="2">
    <source>
        <dbReference type="EMBL" id="AKB29314.1"/>
    </source>
</evidence>